<keyword evidence="5 8" id="KW-1133">Transmembrane helix</keyword>
<dbReference type="Proteomes" id="UP000190037">
    <property type="component" value="Unassembled WGS sequence"/>
</dbReference>
<comment type="similarity">
    <text evidence="2">Belongs to the nucleobase:cation symporter-2 (NCS2) (TC 2.A.40) family. Azg-like subfamily.</text>
</comment>
<dbReference type="Pfam" id="PF00860">
    <property type="entry name" value="Xan_ur_permease"/>
    <property type="match status" value="1"/>
</dbReference>
<feature type="transmembrane region" description="Helical" evidence="8">
    <location>
        <begin position="214"/>
        <end position="233"/>
    </location>
</feature>
<comment type="caution">
    <text evidence="9">The sequence shown here is derived from an EMBL/GenBank/DDBJ whole genome shotgun (WGS) entry which is preliminary data.</text>
</comment>
<feature type="region of interest" description="Disordered" evidence="7">
    <location>
        <begin position="1"/>
        <end position="39"/>
    </location>
</feature>
<feature type="transmembrane region" description="Helical" evidence="8">
    <location>
        <begin position="240"/>
        <end position="259"/>
    </location>
</feature>
<dbReference type="InterPro" id="IPR045018">
    <property type="entry name" value="Azg-like"/>
</dbReference>
<dbReference type="InterPro" id="IPR006043">
    <property type="entry name" value="NCS2"/>
</dbReference>
<dbReference type="AlphaFoldDB" id="A0A1T3P3W4"/>
<keyword evidence="4 8" id="KW-0812">Transmembrane</keyword>
<feature type="transmembrane region" description="Helical" evidence="8">
    <location>
        <begin position="99"/>
        <end position="121"/>
    </location>
</feature>
<name>A0A1T3P3W4_9ACTN</name>
<evidence type="ECO:0000256" key="2">
    <source>
        <dbReference type="ARBA" id="ARBA00005697"/>
    </source>
</evidence>
<feature type="transmembrane region" description="Helical" evidence="8">
    <location>
        <begin position="291"/>
        <end position="316"/>
    </location>
</feature>
<evidence type="ECO:0000256" key="1">
    <source>
        <dbReference type="ARBA" id="ARBA00004127"/>
    </source>
</evidence>
<evidence type="ECO:0000256" key="7">
    <source>
        <dbReference type="SAM" id="MobiDB-lite"/>
    </source>
</evidence>
<feature type="transmembrane region" description="Helical" evidence="8">
    <location>
        <begin position="476"/>
        <end position="494"/>
    </location>
</feature>
<feature type="transmembrane region" description="Helical" evidence="8">
    <location>
        <begin position="388"/>
        <end position="415"/>
    </location>
</feature>
<dbReference type="OrthoDB" id="9808458at2"/>
<accession>A0A1T3P3W4</accession>
<keyword evidence="6 8" id="KW-0472">Membrane</keyword>
<dbReference type="STRING" id="159449.B4N89_25160"/>
<proteinExistence type="inferred from homology"/>
<feature type="transmembrane region" description="Helical" evidence="8">
    <location>
        <begin position="141"/>
        <end position="160"/>
    </location>
</feature>
<feature type="transmembrane region" description="Helical" evidence="8">
    <location>
        <begin position="435"/>
        <end position="464"/>
    </location>
</feature>
<gene>
    <name evidence="9" type="ORF">B4N89_25160</name>
</gene>
<evidence type="ECO:0000313" key="10">
    <source>
        <dbReference type="Proteomes" id="UP000190037"/>
    </source>
</evidence>
<keyword evidence="3" id="KW-0813">Transport</keyword>
<dbReference type="GO" id="GO:0005886">
    <property type="term" value="C:plasma membrane"/>
    <property type="evidence" value="ECO:0007669"/>
    <property type="project" value="TreeGrafter"/>
</dbReference>
<dbReference type="EMBL" id="MWQN01000001">
    <property type="protein sequence ID" value="OPC83789.1"/>
    <property type="molecule type" value="Genomic_DNA"/>
</dbReference>
<evidence type="ECO:0000256" key="8">
    <source>
        <dbReference type="SAM" id="Phobius"/>
    </source>
</evidence>
<evidence type="ECO:0000256" key="6">
    <source>
        <dbReference type="ARBA" id="ARBA00023136"/>
    </source>
</evidence>
<dbReference type="GO" id="GO:0005345">
    <property type="term" value="F:purine nucleobase transmembrane transporter activity"/>
    <property type="evidence" value="ECO:0007669"/>
    <property type="project" value="TreeGrafter"/>
</dbReference>
<evidence type="ECO:0000313" key="9">
    <source>
        <dbReference type="EMBL" id="OPC83789.1"/>
    </source>
</evidence>
<sequence length="501" mass="51235">MAQTSVPTEPGENPPNPPRGSGASRAGDPPPAGSSGSGALDTYFRISARGSSVGRELRGGLTTFMAMAYILLLNPILLGGKDVKGHQLDPAQITTMTALAAFITTVAMGLIGNVPLALAAGLSVAGVVGNQVAAEMTWPQAMGLCVIYGLIIMLMVVSGLRERIMNAIPMALKHAITIGIGLFIAMIGLNKAGVVTENAAPGGPPVTLGPAGELAGWPVLVFAVTVLVIFMLMARDIRGAILIGLVFGTVLAMVVNAIVDISDKTWGGGVPNLPDKVVDAPDFGLFGEVSVFGGFAEAGGITASVLVFTLVFAGFFDAMATIIGIGTEAELVDDEGRMPGLSKALAIDGAGGIVGGVTSSSGQTVFIESATGVGDGARTGLSSVVTGAIFGLMLFFTPIAGVVPDQVAAAALVVIGSMMITQVKHIDWDDKAAAIPAFLTIVLMPFTYSITAGVAAGVIAYTLIRAAQGRFRDIGPLMWILTLAFLVFFALHPIKEWLGVS</sequence>
<dbReference type="PANTHER" id="PTHR43337">
    <property type="entry name" value="XANTHINE/URACIL PERMEASE C887.17-RELATED"/>
    <property type="match status" value="1"/>
</dbReference>
<comment type="subcellular location">
    <subcellularLocation>
        <location evidence="1">Endomembrane system</location>
        <topology evidence="1">Multi-pass membrane protein</topology>
    </subcellularLocation>
</comment>
<feature type="transmembrane region" description="Helical" evidence="8">
    <location>
        <begin position="59"/>
        <end position="78"/>
    </location>
</feature>
<dbReference type="PANTHER" id="PTHR43337:SF1">
    <property type="entry name" value="XANTHINE_URACIL PERMEASE C887.17-RELATED"/>
    <property type="match status" value="1"/>
</dbReference>
<organism evidence="9 10">
    <name type="scientific">Embleya scabrispora</name>
    <dbReference type="NCBI Taxonomy" id="159449"/>
    <lineage>
        <taxon>Bacteria</taxon>
        <taxon>Bacillati</taxon>
        <taxon>Actinomycetota</taxon>
        <taxon>Actinomycetes</taxon>
        <taxon>Kitasatosporales</taxon>
        <taxon>Streptomycetaceae</taxon>
        <taxon>Embleya</taxon>
    </lineage>
</organism>
<feature type="transmembrane region" description="Helical" evidence="8">
    <location>
        <begin position="172"/>
        <end position="194"/>
    </location>
</feature>
<feature type="compositionally biased region" description="Low complexity" evidence="7">
    <location>
        <begin position="20"/>
        <end position="39"/>
    </location>
</feature>
<evidence type="ECO:0000256" key="4">
    <source>
        <dbReference type="ARBA" id="ARBA00022692"/>
    </source>
</evidence>
<dbReference type="GO" id="GO:0012505">
    <property type="term" value="C:endomembrane system"/>
    <property type="evidence" value="ECO:0007669"/>
    <property type="project" value="UniProtKB-SubCell"/>
</dbReference>
<protein>
    <submittedName>
        <fullName evidence="9">MFS transporter</fullName>
    </submittedName>
</protein>
<evidence type="ECO:0000256" key="5">
    <source>
        <dbReference type="ARBA" id="ARBA00022989"/>
    </source>
</evidence>
<dbReference type="RefSeq" id="WP_078978085.1">
    <property type="nucleotide sequence ID" value="NZ_MWQN01000001.1"/>
</dbReference>
<keyword evidence="10" id="KW-1185">Reference proteome</keyword>
<reference evidence="9 10" key="1">
    <citation type="submission" date="2017-03" db="EMBL/GenBank/DDBJ databases">
        <title>Draft genome sequence of Streptomyces scabrisporus NF3, endophyte isolated from Amphipterygium adstringens.</title>
        <authorList>
            <person name="Vazquez M."/>
            <person name="Ceapa C.D."/>
            <person name="Rodriguez Luna D."/>
            <person name="Sanchez Esquivel S."/>
        </authorList>
    </citation>
    <scope>NUCLEOTIDE SEQUENCE [LARGE SCALE GENOMIC DNA]</scope>
    <source>
        <strain evidence="9 10">NF3</strain>
    </source>
</reference>
<evidence type="ECO:0000256" key="3">
    <source>
        <dbReference type="ARBA" id="ARBA00022448"/>
    </source>
</evidence>